<dbReference type="NCBIfam" id="TIGR00313">
    <property type="entry name" value="cobQ"/>
    <property type="match status" value="1"/>
</dbReference>
<dbReference type="CDD" id="cd01750">
    <property type="entry name" value="GATase1_CobQ"/>
    <property type="match status" value="1"/>
</dbReference>
<organism evidence="7 8">
    <name type="scientific">Aedoeadaptatus coxii</name>
    <dbReference type="NCBI Taxonomy" id="755172"/>
    <lineage>
        <taxon>Bacteria</taxon>
        <taxon>Bacillati</taxon>
        <taxon>Bacillota</taxon>
        <taxon>Tissierellia</taxon>
        <taxon>Tissierellales</taxon>
        <taxon>Peptoniphilaceae</taxon>
        <taxon>Aedoeadaptatus</taxon>
    </lineage>
</organism>
<accession>A0A134AG27</accession>
<dbReference type="Pfam" id="PF01656">
    <property type="entry name" value="CbiA"/>
    <property type="match status" value="1"/>
</dbReference>
<dbReference type="InterPro" id="IPR004459">
    <property type="entry name" value="CobQ_synth"/>
</dbReference>
<comment type="pathway">
    <text evidence="1 4">Cofactor biosynthesis; adenosylcobalamin biosynthesis.</text>
</comment>
<keyword evidence="2 4" id="KW-0169">Cobalamin biosynthesis</keyword>
<dbReference type="PANTHER" id="PTHR21343:SF1">
    <property type="entry name" value="COBYRIC ACID SYNTHASE"/>
    <property type="match status" value="1"/>
</dbReference>
<evidence type="ECO:0000259" key="6">
    <source>
        <dbReference type="Pfam" id="PF07685"/>
    </source>
</evidence>
<feature type="domain" description="CobQ/CobB/MinD/ParA nucleotide binding" evidence="5">
    <location>
        <begin position="4"/>
        <end position="227"/>
    </location>
</feature>
<keyword evidence="8" id="KW-1185">Reference proteome</keyword>
<reference evidence="8" key="1">
    <citation type="submission" date="2016-01" db="EMBL/GenBank/DDBJ databases">
        <authorList>
            <person name="Mitreva M."/>
            <person name="Pepin K.H."/>
            <person name="Mihindukulasuriya K.A."/>
            <person name="Fulton R."/>
            <person name="Fronick C."/>
            <person name="O'Laughlin M."/>
            <person name="Miner T."/>
            <person name="Herter B."/>
            <person name="Rosa B.A."/>
            <person name="Cordes M."/>
            <person name="Tomlinson C."/>
            <person name="Wollam A."/>
            <person name="Palsikar V.B."/>
            <person name="Mardis E.R."/>
            <person name="Wilson R.K."/>
        </authorList>
    </citation>
    <scope>NUCLEOTIDE SEQUENCE [LARGE SCALE GENOMIC DNA]</scope>
    <source>
        <strain evidence="8">DNF00729</strain>
    </source>
</reference>
<protein>
    <recommendedName>
        <fullName evidence="4">Cobyric acid synthase</fullName>
    </recommendedName>
</protein>
<evidence type="ECO:0000256" key="2">
    <source>
        <dbReference type="ARBA" id="ARBA00022573"/>
    </source>
</evidence>
<evidence type="ECO:0000256" key="4">
    <source>
        <dbReference type="HAMAP-Rule" id="MF_00028"/>
    </source>
</evidence>
<dbReference type="Gene3D" id="3.40.50.880">
    <property type="match status" value="1"/>
</dbReference>
<comment type="function">
    <text evidence="4">Catalyzes amidations at positions B, D, E, and G on adenosylcobyrinic A,C-diamide. NH(2) groups are provided by glutamine, and one molecule of ATP is hydrogenolyzed for each amidation.</text>
</comment>
<dbReference type="PANTHER" id="PTHR21343">
    <property type="entry name" value="DETHIOBIOTIN SYNTHETASE"/>
    <property type="match status" value="1"/>
</dbReference>
<dbReference type="InterPro" id="IPR029062">
    <property type="entry name" value="Class_I_gatase-like"/>
</dbReference>
<dbReference type="GO" id="GO:0015420">
    <property type="term" value="F:ABC-type vitamin B12 transporter activity"/>
    <property type="evidence" value="ECO:0007669"/>
    <property type="project" value="UniProtKB-UniRule"/>
</dbReference>
<gene>
    <name evidence="4" type="primary">cobQ</name>
    <name evidence="7" type="ORF">HMPREF1863_01021</name>
</gene>
<evidence type="ECO:0000256" key="1">
    <source>
        <dbReference type="ARBA" id="ARBA00004953"/>
    </source>
</evidence>
<dbReference type="CDD" id="cd05389">
    <property type="entry name" value="CobQ_N"/>
    <property type="match status" value="1"/>
</dbReference>
<dbReference type="STRING" id="755172.HMPREF1863_01021"/>
<dbReference type="SUPFAM" id="SSF52317">
    <property type="entry name" value="Class I glutamine amidotransferase-like"/>
    <property type="match status" value="1"/>
</dbReference>
<dbReference type="Pfam" id="PF07685">
    <property type="entry name" value="GATase_3"/>
    <property type="match status" value="1"/>
</dbReference>
<comment type="caution">
    <text evidence="7">The sequence shown here is derived from an EMBL/GenBank/DDBJ whole genome shotgun (WGS) entry which is preliminary data.</text>
</comment>
<evidence type="ECO:0000313" key="7">
    <source>
        <dbReference type="EMBL" id="KXB66639.1"/>
    </source>
</evidence>
<dbReference type="InterPro" id="IPR033949">
    <property type="entry name" value="CobQ_GATase1"/>
</dbReference>
<dbReference type="InterPro" id="IPR027417">
    <property type="entry name" value="P-loop_NTPase"/>
</dbReference>
<evidence type="ECO:0000259" key="5">
    <source>
        <dbReference type="Pfam" id="PF01656"/>
    </source>
</evidence>
<feature type="active site" description="Nucleophile" evidence="4">
    <location>
        <position position="328"/>
    </location>
</feature>
<sequence>MAGIILLGTASNAGKSAMVAALCRIYKRRGFKVCPFKAQNMALNSGVTKAGEEIGRAQLMQAEAAGVEADHRMNPILLKPTGNGVSQVIVNGRVLKNMSTKEYYASKPALFKEAIVAYRSLEEDYDIIIAEGAGSASEINLKSVDMVNMGFAKAVNMPAILVADIDRGGMFGAVVGTHVLFDEEERRLFKGTIVNKFRGDVSILKPGLDMLEDYTKKPVLGVVPYVDVTLDAEDSLATPFRKKQNAPIDIAVIKFPHVSNITDVAPFTLYDDVSLRYVDQVEDFGDPDLLILPGTKNTMADLKWLKESGLYARVLRHVQNRKPLFAICGGFQMMGASITDPLAIESGGTIDGLHLTDGVTEITSVKEQRQVEAIITYGGDLLREARGKQVKGYELHMGRTTSSREGKELTDRGGVVIDDSIYGTYFHGFFDEPGIADAAIHYLRGLKNVTAKETMDYRAFKETQYNKLADAVEAAIDMETLDHILGINK</sequence>
<name>A0A134AG27_9FIRM</name>
<dbReference type="PATRIC" id="fig|755172.3.peg.980"/>
<dbReference type="UniPathway" id="UPA00148"/>
<dbReference type="HAMAP" id="MF_00028">
    <property type="entry name" value="CobQ"/>
    <property type="match status" value="1"/>
</dbReference>
<feature type="active site" evidence="4">
    <location>
        <position position="427"/>
    </location>
</feature>
<proteinExistence type="inferred from homology"/>
<dbReference type="PROSITE" id="PS51274">
    <property type="entry name" value="GATASE_COBBQ"/>
    <property type="match status" value="1"/>
</dbReference>
<dbReference type="RefSeq" id="WP_068367891.1">
    <property type="nucleotide sequence ID" value="NZ_CAMYBE010000004.1"/>
</dbReference>
<dbReference type="GO" id="GO:0003824">
    <property type="term" value="F:catalytic activity"/>
    <property type="evidence" value="ECO:0007669"/>
    <property type="project" value="InterPro"/>
</dbReference>
<dbReference type="InterPro" id="IPR011698">
    <property type="entry name" value="GATase_3"/>
</dbReference>
<dbReference type="EMBL" id="LSDG01000027">
    <property type="protein sequence ID" value="KXB66639.1"/>
    <property type="molecule type" value="Genomic_DNA"/>
</dbReference>
<dbReference type="Gene3D" id="3.40.50.300">
    <property type="entry name" value="P-loop containing nucleotide triphosphate hydrolases"/>
    <property type="match status" value="1"/>
</dbReference>
<evidence type="ECO:0000313" key="8">
    <source>
        <dbReference type="Proteomes" id="UP000070442"/>
    </source>
</evidence>
<dbReference type="InterPro" id="IPR047045">
    <property type="entry name" value="CobQ_N"/>
</dbReference>
<dbReference type="InterPro" id="IPR002586">
    <property type="entry name" value="CobQ/CobB/MinD/ParA_Nub-bd_dom"/>
</dbReference>
<dbReference type="Proteomes" id="UP000070442">
    <property type="component" value="Unassembled WGS sequence"/>
</dbReference>
<keyword evidence="3 4" id="KW-0315">Glutamine amidotransferase</keyword>
<dbReference type="AlphaFoldDB" id="A0A134AG27"/>
<evidence type="ECO:0000256" key="3">
    <source>
        <dbReference type="ARBA" id="ARBA00022962"/>
    </source>
</evidence>
<comment type="similarity">
    <text evidence="4">Belongs to the CobB/CobQ family. CobQ subfamily.</text>
</comment>
<dbReference type="GO" id="GO:0009236">
    <property type="term" value="P:cobalamin biosynthetic process"/>
    <property type="evidence" value="ECO:0007669"/>
    <property type="project" value="UniProtKB-UniRule"/>
</dbReference>
<feature type="domain" description="CobB/CobQ-like glutamine amidotransferase" evidence="6">
    <location>
        <begin position="249"/>
        <end position="432"/>
    </location>
</feature>
<dbReference type="SUPFAM" id="SSF52540">
    <property type="entry name" value="P-loop containing nucleoside triphosphate hydrolases"/>
    <property type="match status" value="1"/>
</dbReference>
<dbReference type="NCBIfam" id="NF001989">
    <property type="entry name" value="PRK00784.1"/>
    <property type="match status" value="1"/>
</dbReference>